<feature type="transmembrane region" description="Helical" evidence="1">
    <location>
        <begin position="12"/>
        <end position="36"/>
    </location>
</feature>
<name>A0A1B2ETI1_9HYPH</name>
<keyword evidence="1" id="KW-1133">Transmembrane helix</keyword>
<keyword evidence="1" id="KW-0472">Membrane</keyword>
<keyword evidence="1" id="KW-0812">Transmembrane</keyword>
<proteinExistence type="predicted"/>
<protein>
    <recommendedName>
        <fullName evidence="3">DUF2243 domain-containing protein</fullName>
    </recommendedName>
</protein>
<feature type="transmembrane region" description="Helical" evidence="1">
    <location>
        <begin position="156"/>
        <end position="179"/>
    </location>
</feature>
<organism evidence="2">
    <name type="scientific">Microvirga ossetica</name>
    <dbReference type="NCBI Taxonomy" id="1882682"/>
    <lineage>
        <taxon>Bacteria</taxon>
        <taxon>Pseudomonadati</taxon>
        <taxon>Pseudomonadota</taxon>
        <taxon>Alphaproteobacteria</taxon>
        <taxon>Hyphomicrobiales</taxon>
        <taxon>Methylobacteriaceae</taxon>
        <taxon>Microvirga</taxon>
    </lineage>
</organism>
<geneLocation type="plasmid" evidence="2">
    <name>unnamed1</name>
</geneLocation>
<feature type="transmembrane region" description="Helical" evidence="1">
    <location>
        <begin position="87"/>
        <end position="111"/>
    </location>
</feature>
<dbReference type="EMBL" id="CP016617">
    <property type="protein sequence ID" value="ANY83288.1"/>
    <property type="molecule type" value="Genomic_DNA"/>
</dbReference>
<dbReference type="KEGG" id="moc:BB934_32110"/>
<feature type="transmembrane region" description="Helical" evidence="1">
    <location>
        <begin position="123"/>
        <end position="144"/>
    </location>
</feature>
<evidence type="ECO:0008006" key="3">
    <source>
        <dbReference type="Google" id="ProtNLM"/>
    </source>
</evidence>
<sequence>MIRTDANGRYRWSGYLLGFALGGFFDGILLHQILQWHHLLSAINSMDIRFQVAADGYFHAFMYVIAVAGLWLLWASRKAPDRPAGRLLLATILIGFGAWHVVDAVLSHWVLGIHRIRMDSGSPLIWDLLWFGIFGVMPLVIGWLRNGTDDDDRMQVSRSATVVRLLAGLLVIGAGAQALRPAPDNGFTTVLFAPGISQERIFRGIGAVDGRVAWTDGTGELVVIRIAAGQSRHALFRHGAILVSGAGFPAGCFDYLTTG</sequence>
<evidence type="ECO:0000256" key="1">
    <source>
        <dbReference type="SAM" id="Phobius"/>
    </source>
</evidence>
<dbReference type="AlphaFoldDB" id="A0A1B2ETI1"/>
<dbReference type="InterPro" id="IPR018719">
    <property type="entry name" value="DUF2243_membrane"/>
</dbReference>
<reference evidence="2" key="1">
    <citation type="submission" date="2016-07" db="EMBL/GenBank/DDBJ databases">
        <title>Microvirga ossetica sp. nov. a new species of rhizobia isolated from root nodules of the legume species Vicia alpestris Steven originated from North Ossetia region in the Caucasus.</title>
        <authorList>
            <person name="Safronova V.I."/>
            <person name="Kuznetsova I.G."/>
            <person name="Sazanova A.L."/>
            <person name="Belimov A."/>
            <person name="Andronov E."/>
            <person name="Osledkin Y.S."/>
            <person name="Onishchuk O.P."/>
            <person name="Kurchak O.N."/>
            <person name="Shaposhnikov A.I."/>
            <person name="Willems A."/>
            <person name="Tikhonovich I.A."/>
        </authorList>
    </citation>
    <scope>NUCLEOTIDE SEQUENCE [LARGE SCALE GENOMIC DNA]</scope>
    <source>
        <strain evidence="2">V5/3M</strain>
        <plasmid evidence="2">unnamed1</plasmid>
    </source>
</reference>
<keyword evidence="2" id="KW-0614">Plasmid</keyword>
<feature type="transmembrane region" description="Helical" evidence="1">
    <location>
        <begin position="56"/>
        <end position="75"/>
    </location>
</feature>
<evidence type="ECO:0000313" key="2">
    <source>
        <dbReference type="EMBL" id="ANY83288.1"/>
    </source>
</evidence>
<dbReference type="RefSeq" id="WP_237050414.1">
    <property type="nucleotide sequence ID" value="NZ_CP016617.1"/>
</dbReference>
<dbReference type="Pfam" id="PF10002">
    <property type="entry name" value="DUF2243"/>
    <property type="match status" value="1"/>
</dbReference>
<gene>
    <name evidence="2" type="ORF">BB934_32110</name>
</gene>
<accession>A0A1B2ETI1</accession>